<dbReference type="Gene3D" id="3.40.50.300">
    <property type="entry name" value="P-loop containing nucleotide triphosphate hydrolases"/>
    <property type="match status" value="2"/>
</dbReference>
<evidence type="ECO:0000259" key="4">
    <source>
        <dbReference type="SMART" id="SM00382"/>
    </source>
</evidence>
<dbReference type="InterPro" id="IPR003593">
    <property type="entry name" value="AAA+_ATPase"/>
</dbReference>
<evidence type="ECO:0000256" key="2">
    <source>
        <dbReference type="ARBA" id="ARBA00022741"/>
    </source>
</evidence>
<evidence type="ECO:0000256" key="1">
    <source>
        <dbReference type="ARBA" id="ARBA00010378"/>
    </source>
</evidence>
<reference evidence="5 6" key="1">
    <citation type="submission" date="2019-10" db="EMBL/GenBank/DDBJ databases">
        <title>Nocardia macrotermitis sp. nov. and Nocardia aurantia sp. nov., isolated from the gut of fungus growing-termite Macrotermes natalensis.</title>
        <authorList>
            <person name="Benndorf R."/>
            <person name="Schwitalla J."/>
            <person name="Martin K."/>
            <person name="De Beer W."/>
            <person name="Kaster A.-K."/>
            <person name="Vollmers J."/>
            <person name="Poulsen M."/>
            <person name="Beemelmanns C."/>
        </authorList>
    </citation>
    <scope>NUCLEOTIDE SEQUENCE [LARGE SCALE GENOMIC DNA]</scope>
    <source>
        <strain evidence="5 6">RB20</strain>
    </source>
</reference>
<evidence type="ECO:0000313" key="5">
    <source>
        <dbReference type="EMBL" id="MQY20750.1"/>
    </source>
</evidence>
<keyword evidence="6" id="KW-1185">Reference proteome</keyword>
<dbReference type="EC" id="3.6.4.12" evidence="5"/>
<feature type="domain" description="AAA+ ATPase" evidence="4">
    <location>
        <begin position="328"/>
        <end position="466"/>
    </location>
</feature>
<dbReference type="GO" id="GO:0016887">
    <property type="term" value="F:ATP hydrolysis activity"/>
    <property type="evidence" value="ECO:0007669"/>
    <property type="project" value="InterPro"/>
</dbReference>
<dbReference type="InterPro" id="IPR003959">
    <property type="entry name" value="ATPase_AAA_core"/>
</dbReference>
<gene>
    <name evidence="5" type="primary">ruvB_1</name>
    <name evidence="5" type="ORF">NRB20_38580</name>
</gene>
<protein>
    <submittedName>
        <fullName evidence="5">Holliday junction ATP-dependent DNA helicase RuvB</fullName>
        <ecNumber evidence="5">3.6.4.12</ecNumber>
    </submittedName>
</protein>
<dbReference type="InterPro" id="IPR041627">
    <property type="entry name" value="AAA_lid_6"/>
</dbReference>
<dbReference type="GO" id="GO:0003678">
    <property type="term" value="F:DNA helicase activity"/>
    <property type="evidence" value="ECO:0007669"/>
    <property type="project" value="UniProtKB-EC"/>
</dbReference>
<dbReference type="Gene3D" id="1.10.8.60">
    <property type="match status" value="2"/>
</dbReference>
<evidence type="ECO:0000313" key="6">
    <source>
        <dbReference type="Proteomes" id="UP000438448"/>
    </source>
</evidence>
<dbReference type="Pfam" id="PF00004">
    <property type="entry name" value="AAA"/>
    <property type="match status" value="2"/>
</dbReference>
<dbReference type="CDD" id="cd00009">
    <property type="entry name" value="AAA"/>
    <property type="match status" value="2"/>
</dbReference>
<keyword evidence="5" id="KW-0378">Hydrolase</keyword>
<dbReference type="GO" id="GO:0005524">
    <property type="term" value="F:ATP binding"/>
    <property type="evidence" value="ECO:0007669"/>
    <property type="project" value="UniProtKB-KW"/>
</dbReference>
<comment type="similarity">
    <text evidence="1">Belongs to the CbxX/CfxQ family.</text>
</comment>
<dbReference type="RefSeq" id="WP_153411446.1">
    <property type="nucleotide sequence ID" value="NZ_WEGK01000007.1"/>
</dbReference>
<evidence type="ECO:0000256" key="3">
    <source>
        <dbReference type="ARBA" id="ARBA00022840"/>
    </source>
</evidence>
<dbReference type="SMART" id="SM00382">
    <property type="entry name" value="AAA"/>
    <property type="match status" value="2"/>
</dbReference>
<name>A0A7K0D4U4_9NOCA</name>
<dbReference type="SUPFAM" id="SSF52540">
    <property type="entry name" value="P-loop containing nucleoside triphosphate hydrolases"/>
    <property type="match status" value="3"/>
</dbReference>
<dbReference type="OrthoDB" id="9806903at2"/>
<dbReference type="InterPro" id="IPR027417">
    <property type="entry name" value="P-loop_NTPase"/>
</dbReference>
<feature type="domain" description="AAA+ ATPase" evidence="4">
    <location>
        <begin position="605"/>
        <end position="788"/>
    </location>
</feature>
<comment type="caution">
    <text evidence="5">The sequence shown here is derived from an EMBL/GenBank/DDBJ whole genome shotgun (WGS) entry which is preliminary data.</text>
</comment>
<keyword evidence="2" id="KW-0547">Nucleotide-binding</keyword>
<dbReference type="FunFam" id="3.40.50.300:FF:000216">
    <property type="entry name" value="Type VII secretion ATPase EccA"/>
    <property type="match status" value="2"/>
</dbReference>
<dbReference type="EMBL" id="WEGK01000007">
    <property type="protein sequence ID" value="MQY20750.1"/>
    <property type="molecule type" value="Genomic_DNA"/>
</dbReference>
<dbReference type="Proteomes" id="UP000438448">
    <property type="component" value="Unassembled WGS sequence"/>
</dbReference>
<sequence length="828" mass="88667">MAASARSGDGARDDVAVLVERLPGGQPFVAVEPVAPFLERVVRVVSWADGTRHNDADDQPNPVLLFIGAPHSGQGRLAAGVRAAMAEAEIVFGSEVLRRNGIEIAGNRDGTVAANFDAAIYKVFDLSDPAMLLIENADILFDEVNAPASLEKLIAASHDARTCSLLVLCGSATMLTTLADAAPEFVRRTLQYTLPDFTRPNAAAALVRELVRGIDVEITDPAHTRMVDYLRSNGSARAAAELIGAASQNAVAEGSTGRDARILVDAAHFAGLDTVPKPGGSGKTLSELLVQLDAMIGLEPVKQQVRDLVAEAEIDARRRAAGLSIPPRSRHLVFTGNPGTAKTTVARMISQIYRELGIISKGHLVETQRADLVSEFIAATAPQTRAVVEKALGGVLFVDEAYALSKGGEQDHGREAIDELLVQLENRRADFVVIAAGYTKEMEDFLDANPGLRSRFGKRIEFPDYSNEELAGIYVATARAQDYHLTTELVAALPDRMSRIGRGPGFANGRSARTVFEQTITNQSKRLSIGSGDLQELTLADLPDSPAGGMGPGGSGGPRRDLTELLAELDAMIGLDSVKQQVRTLATEVRVNARRKAAGLSVGARSRHMIFLGNPGTAKTTVARLIARIYRELGVVSSGHLVECSRPDLVGEYIGHTAPKTRKVIESSIGGVLFIDEAYALVADDGQRDFGGEAIAELLLQMENHRDELLVIAAGYPDQMDRFLDQNPGMRSRFGATITFEDYTDDELAGIFAATATSQGYRLADDLLAALPAHIGGIDRDSAFANGRTMRQLLERAIGRQSMRLGTDLDAVADEELQILRAVDLADG</sequence>
<dbReference type="PANTHER" id="PTHR43392:SF2">
    <property type="entry name" value="AAA-TYPE ATPASE FAMILY PROTEIN _ ANKYRIN REPEAT FAMILY PROTEIN"/>
    <property type="match status" value="1"/>
</dbReference>
<accession>A0A7K0D4U4</accession>
<proteinExistence type="inferred from homology"/>
<dbReference type="AlphaFoldDB" id="A0A7K0D4U4"/>
<keyword evidence="3" id="KW-0067">ATP-binding</keyword>
<dbReference type="PANTHER" id="PTHR43392">
    <property type="entry name" value="AAA-TYPE ATPASE FAMILY PROTEIN / ANKYRIN REPEAT FAMILY PROTEIN"/>
    <property type="match status" value="1"/>
</dbReference>
<dbReference type="InterPro" id="IPR050773">
    <property type="entry name" value="CbxX/CfxQ_RuBisCO_ESX"/>
</dbReference>
<keyword evidence="5" id="KW-0347">Helicase</keyword>
<dbReference type="InterPro" id="IPR000641">
    <property type="entry name" value="CbxX/CfxQ"/>
</dbReference>
<dbReference type="PRINTS" id="PR00819">
    <property type="entry name" value="CBXCFQXSUPER"/>
</dbReference>
<dbReference type="Pfam" id="PF17866">
    <property type="entry name" value="AAA_lid_6"/>
    <property type="match status" value="2"/>
</dbReference>
<organism evidence="5 6">
    <name type="scientific">Nocardia macrotermitis</name>
    <dbReference type="NCBI Taxonomy" id="2585198"/>
    <lineage>
        <taxon>Bacteria</taxon>
        <taxon>Bacillati</taxon>
        <taxon>Actinomycetota</taxon>
        <taxon>Actinomycetes</taxon>
        <taxon>Mycobacteriales</taxon>
        <taxon>Nocardiaceae</taxon>
        <taxon>Nocardia</taxon>
    </lineage>
</organism>